<evidence type="ECO:0000313" key="15">
    <source>
        <dbReference type="Proteomes" id="UP000219042"/>
    </source>
</evidence>
<dbReference type="InterPro" id="IPR005846">
    <property type="entry name" value="A-D-PHexomutase_a/b/a-III"/>
</dbReference>
<evidence type="ECO:0000256" key="9">
    <source>
        <dbReference type="ARBA" id="ARBA00023235"/>
    </source>
</evidence>
<feature type="domain" description="Alpha-D-phosphohexomutase alpha/beta/alpha" evidence="12">
    <location>
        <begin position="170"/>
        <end position="266"/>
    </location>
</feature>
<dbReference type="GO" id="GO:0005975">
    <property type="term" value="P:carbohydrate metabolic process"/>
    <property type="evidence" value="ECO:0007669"/>
    <property type="project" value="InterPro"/>
</dbReference>
<keyword evidence="6" id="KW-0597">Phosphoprotein</keyword>
<dbReference type="Pfam" id="PF02878">
    <property type="entry name" value="PGM_PMM_I"/>
    <property type="match status" value="1"/>
</dbReference>
<organism evidence="14 15">
    <name type="scientific">Acinetobacter puyangensis</name>
    <dbReference type="NCBI Taxonomy" id="1096779"/>
    <lineage>
        <taxon>Bacteria</taxon>
        <taxon>Pseudomonadati</taxon>
        <taxon>Pseudomonadota</taxon>
        <taxon>Gammaproteobacteria</taxon>
        <taxon>Moraxellales</taxon>
        <taxon>Moraxellaceae</taxon>
        <taxon>Acinetobacter</taxon>
    </lineage>
</organism>
<reference evidence="15" key="1">
    <citation type="submission" date="2016-09" db="EMBL/GenBank/DDBJ databases">
        <authorList>
            <person name="Varghese N."/>
            <person name="Submissions S."/>
        </authorList>
    </citation>
    <scope>NUCLEOTIDE SEQUENCE [LARGE SCALE GENOMIC DNA]</scope>
    <source>
        <strain evidence="15">ANC 4466</strain>
    </source>
</reference>
<dbReference type="InterPro" id="IPR005844">
    <property type="entry name" value="A-D-PHexomutase_a/b/a-I"/>
</dbReference>
<comment type="cofactor">
    <cofactor evidence="2">
        <name>Mg(2+)</name>
        <dbReference type="ChEBI" id="CHEBI:18420"/>
    </cofactor>
</comment>
<proteinExistence type="inferred from homology"/>
<dbReference type="EC" id="5.4.2.8" evidence="5"/>
<dbReference type="OrthoDB" id="9803322at2"/>
<dbReference type="InterPro" id="IPR005841">
    <property type="entry name" value="Alpha-D-phosphohexomutase_SF"/>
</dbReference>
<dbReference type="PRINTS" id="PR00509">
    <property type="entry name" value="PGMPMM"/>
</dbReference>
<evidence type="ECO:0000256" key="10">
    <source>
        <dbReference type="RuleBase" id="RU004326"/>
    </source>
</evidence>
<protein>
    <recommendedName>
        <fullName evidence="5">phosphomannomutase</fullName>
        <ecNumber evidence="5">5.4.2.8</ecNumber>
    </recommendedName>
</protein>
<dbReference type="PANTHER" id="PTHR43771">
    <property type="entry name" value="PHOSPHOMANNOMUTASE"/>
    <property type="match status" value="1"/>
</dbReference>
<dbReference type="SUPFAM" id="SSF55957">
    <property type="entry name" value="Phosphoglucomutase, C-terminal domain"/>
    <property type="match status" value="1"/>
</dbReference>
<dbReference type="InterPro" id="IPR036900">
    <property type="entry name" value="A-D-PHexomutase_C_sf"/>
</dbReference>
<dbReference type="EMBL" id="OANT01000014">
    <property type="protein sequence ID" value="SNX46610.1"/>
    <property type="molecule type" value="Genomic_DNA"/>
</dbReference>
<evidence type="ECO:0000256" key="5">
    <source>
        <dbReference type="ARBA" id="ARBA00012730"/>
    </source>
</evidence>
<sequence length="480" mass="52788">MIEDFIVNQLAITTNISPQWAVPRKIFRAYDIRGHVDLLTAELVYAIALALATNYREQQQKQVVLGYDARLSSPKNAEMMAQALIASGLDVIEIGCVSSPLLYFTALQHGGNGIMITASHNPAHDNGIKWLIKGLPPSPAQIQQVADRIEQQDFIQGNGCLTYDSALPYYIDFLQHDICLPKNLAISLEGLNGSAGAIALAVLQQFGCKVDALHCHADGHFPLGAPDPSHPERLQALAQSVITHQSLIGIALDGDGDRLVVVDEQGDYVSPDRLLCLFAKICLLQHADAEIVCDVKCSSKIGQIVRQYAGQLTMIRTGSSFLRNYLYHHQAIFGGEFAGHYVFNDGRGKGFDDGLYAALRLLEYLSATGQCLSQILAEFPERVASKDIYIACEGVDCQQILAQIEQSIDLNTLHLCKVDGIRLDFPFGFGIIRPSNTGEYFTVRFDADSPAHFDEIRQIFVTALQYEFPAIAQAITQITY</sequence>
<keyword evidence="8 10" id="KW-0460">Magnesium</keyword>
<dbReference type="AlphaFoldDB" id="A0A240EF99"/>
<dbReference type="GO" id="GO:0000287">
    <property type="term" value="F:magnesium ion binding"/>
    <property type="evidence" value="ECO:0007669"/>
    <property type="project" value="InterPro"/>
</dbReference>
<evidence type="ECO:0000256" key="1">
    <source>
        <dbReference type="ARBA" id="ARBA00000586"/>
    </source>
</evidence>
<dbReference type="Proteomes" id="UP000219042">
    <property type="component" value="Unassembled WGS sequence"/>
</dbReference>
<evidence type="ECO:0000313" key="14">
    <source>
        <dbReference type="EMBL" id="SNX46610.1"/>
    </source>
</evidence>
<evidence type="ECO:0000256" key="3">
    <source>
        <dbReference type="ARBA" id="ARBA00004699"/>
    </source>
</evidence>
<dbReference type="InterPro" id="IPR016055">
    <property type="entry name" value="A-D-PHexomutase_a/b/a-I/II/III"/>
</dbReference>
<dbReference type="Gene3D" id="3.40.120.10">
    <property type="entry name" value="Alpha-D-Glucose-1,6-Bisphosphate, subunit A, domain 3"/>
    <property type="match status" value="3"/>
</dbReference>
<keyword evidence="9" id="KW-0413">Isomerase</keyword>
<comment type="pathway">
    <text evidence="3">Nucleotide-sugar biosynthesis; GDP-alpha-D-mannose biosynthesis; alpha-D-mannose 1-phosphate from D-fructose 6-phosphate: step 2/2.</text>
</comment>
<comment type="similarity">
    <text evidence="4 10">Belongs to the phosphohexose mutase family.</text>
</comment>
<dbReference type="PANTHER" id="PTHR43771:SF1">
    <property type="entry name" value="PHOSPHOMANNOMUTASE"/>
    <property type="match status" value="1"/>
</dbReference>
<evidence type="ECO:0000256" key="6">
    <source>
        <dbReference type="ARBA" id="ARBA00022553"/>
    </source>
</evidence>
<dbReference type="Gene3D" id="3.30.310.50">
    <property type="entry name" value="Alpha-D-phosphohexomutase, C-terminal domain"/>
    <property type="match status" value="1"/>
</dbReference>
<evidence type="ECO:0000256" key="4">
    <source>
        <dbReference type="ARBA" id="ARBA00010231"/>
    </source>
</evidence>
<dbReference type="CDD" id="cd03089">
    <property type="entry name" value="PMM_PGM"/>
    <property type="match status" value="1"/>
</dbReference>
<evidence type="ECO:0000256" key="2">
    <source>
        <dbReference type="ARBA" id="ARBA00001946"/>
    </source>
</evidence>
<evidence type="ECO:0000259" key="13">
    <source>
        <dbReference type="Pfam" id="PF02880"/>
    </source>
</evidence>
<name>A0A240EF99_9GAMM</name>
<evidence type="ECO:0000256" key="8">
    <source>
        <dbReference type="ARBA" id="ARBA00022842"/>
    </source>
</evidence>
<dbReference type="PROSITE" id="PS00710">
    <property type="entry name" value="PGM_PMM"/>
    <property type="match status" value="1"/>
</dbReference>
<feature type="domain" description="Alpha-D-phosphohexomutase alpha/beta/alpha" evidence="13">
    <location>
        <begin position="271"/>
        <end position="382"/>
    </location>
</feature>
<accession>A0A240EF99</accession>
<keyword evidence="7 10" id="KW-0479">Metal-binding</keyword>
<keyword evidence="15" id="KW-1185">Reference proteome</keyword>
<dbReference type="GO" id="GO:0004615">
    <property type="term" value="F:phosphomannomutase activity"/>
    <property type="evidence" value="ECO:0007669"/>
    <property type="project" value="UniProtKB-EC"/>
</dbReference>
<dbReference type="Pfam" id="PF02880">
    <property type="entry name" value="PGM_PMM_III"/>
    <property type="match status" value="1"/>
</dbReference>
<feature type="domain" description="Alpha-D-phosphohexomutase alpha/beta/alpha" evidence="11">
    <location>
        <begin position="24"/>
        <end position="154"/>
    </location>
</feature>
<evidence type="ECO:0000256" key="7">
    <source>
        <dbReference type="ARBA" id="ARBA00022723"/>
    </source>
</evidence>
<dbReference type="SUPFAM" id="SSF53738">
    <property type="entry name" value="Phosphoglucomutase, first 3 domains"/>
    <property type="match status" value="3"/>
</dbReference>
<dbReference type="InterPro" id="IPR005845">
    <property type="entry name" value="A-D-PHexomutase_a/b/a-II"/>
</dbReference>
<evidence type="ECO:0000259" key="11">
    <source>
        <dbReference type="Pfam" id="PF02878"/>
    </source>
</evidence>
<comment type="catalytic activity">
    <reaction evidence="1">
        <text>alpha-D-mannose 1-phosphate = D-mannose 6-phosphate</text>
        <dbReference type="Rhea" id="RHEA:11140"/>
        <dbReference type="ChEBI" id="CHEBI:58409"/>
        <dbReference type="ChEBI" id="CHEBI:58735"/>
        <dbReference type="EC" id="5.4.2.8"/>
    </reaction>
</comment>
<evidence type="ECO:0000259" key="12">
    <source>
        <dbReference type="Pfam" id="PF02879"/>
    </source>
</evidence>
<gene>
    <name evidence="14" type="ORF">SAMN05421731_11419</name>
</gene>
<dbReference type="Pfam" id="PF02879">
    <property type="entry name" value="PGM_PMM_II"/>
    <property type="match status" value="1"/>
</dbReference>
<dbReference type="InterPro" id="IPR016066">
    <property type="entry name" value="A-D-PHexomutase_CS"/>
</dbReference>